<dbReference type="EMBL" id="CALSDN010000013">
    <property type="protein sequence ID" value="CAH6723101.1"/>
    <property type="molecule type" value="Genomic_DNA"/>
</dbReference>
<evidence type="ECO:0000313" key="1">
    <source>
        <dbReference type="EMBL" id="CAH6723101.1"/>
    </source>
</evidence>
<gene>
    <name evidence="1" type="ORF">CLIB1444_13S00342</name>
</gene>
<dbReference type="Proteomes" id="UP001152531">
    <property type="component" value="Unassembled WGS sequence"/>
</dbReference>
<evidence type="ECO:0000313" key="2">
    <source>
        <dbReference type="Proteomes" id="UP001152531"/>
    </source>
</evidence>
<sequence length="295" mass="34936">MDEFERYKARTALLRRQMIKEKRLNVFSKKDLQSGNKNMEMRIPLMDRTNRKRIKGDQKDNSITSSDITSNLFTRRTPNVSIQKNRSYSILELKKLTSGFKPKALFGVSNRFSNFHKEFDTIKLSHIRVEHIQTFQVFSSILTFVSWFKSNKFDYIIHDKNNQLKQNVLKRLVTPHRTKLKPKDDDITKNMFLQKYIRIEYNKDSLSPSHLIIRCKKVGKFMYSVRLKSLIDQEITYCLLIASDTRYDLKNDSLIILDDNHSYLHNIGKSTVKVYSRWHVYTDRPIDPNTVSTNV</sequence>
<comment type="caution">
    <text evidence="1">The sequence shown here is derived from an EMBL/GenBank/DDBJ whole genome shotgun (WGS) entry which is preliminary data.</text>
</comment>
<name>A0ACA9YEW0_9ASCO</name>
<organism evidence="1 2">
    <name type="scientific">[Candida] jaroonii</name>
    <dbReference type="NCBI Taxonomy" id="467808"/>
    <lineage>
        <taxon>Eukaryota</taxon>
        <taxon>Fungi</taxon>
        <taxon>Dikarya</taxon>
        <taxon>Ascomycota</taxon>
        <taxon>Saccharomycotina</taxon>
        <taxon>Pichiomycetes</taxon>
        <taxon>Debaryomycetaceae</taxon>
        <taxon>Yamadazyma</taxon>
    </lineage>
</organism>
<proteinExistence type="predicted"/>
<reference evidence="1" key="1">
    <citation type="submission" date="2022-06" db="EMBL/GenBank/DDBJ databases">
        <authorList>
            <person name="Legras J.-L."/>
            <person name="Devillers H."/>
            <person name="Grondin C."/>
        </authorList>
    </citation>
    <scope>NUCLEOTIDE SEQUENCE</scope>
    <source>
        <strain evidence="1">CLIB 1444</strain>
    </source>
</reference>
<protein>
    <submittedName>
        <fullName evidence="1">Uncharacterized protein</fullName>
    </submittedName>
</protein>
<keyword evidence="2" id="KW-1185">Reference proteome</keyword>
<accession>A0ACA9YEW0</accession>